<comment type="catalytic activity">
    <reaction evidence="10">
        <text>L-aspartate + O2 = iminosuccinate + H2O2</text>
        <dbReference type="Rhea" id="RHEA:25876"/>
        <dbReference type="ChEBI" id="CHEBI:15379"/>
        <dbReference type="ChEBI" id="CHEBI:16240"/>
        <dbReference type="ChEBI" id="CHEBI:29991"/>
        <dbReference type="ChEBI" id="CHEBI:77875"/>
        <dbReference type="EC" id="1.4.3.16"/>
    </reaction>
    <physiologicalReaction direction="left-to-right" evidence="10">
        <dbReference type="Rhea" id="RHEA:25877"/>
    </physiologicalReaction>
</comment>
<evidence type="ECO:0000256" key="12">
    <source>
        <dbReference type="RuleBase" id="RU362049"/>
    </source>
</evidence>
<evidence type="ECO:0000259" key="13">
    <source>
        <dbReference type="Pfam" id="PF00890"/>
    </source>
</evidence>
<dbReference type="InterPro" id="IPR027477">
    <property type="entry name" value="Succ_DH/fumarate_Rdtase_cat_sf"/>
</dbReference>
<evidence type="ECO:0000256" key="6">
    <source>
        <dbReference type="ARBA" id="ARBA00022630"/>
    </source>
</evidence>
<evidence type="ECO:0000256" key="1">
    <source>
        <dbReference type="ARBA" id="ARBA00001974"/>
    </source>
</evidence>
<dbReference type="Pfam" id="PF00890">
    <property type="entry name" value="FAD_binding_2"/>
    <property type="match status" value="1"/>
</dbReference>
<evidence type="ECO:0000256" key="3">
    <source>
        <dbReference type="ARBA" id="ARBA00008562"/>
    </source>
</evidence>
<evidence type="ECO:0000256" key="11">
    <source>
        <dbReference type="NCBIfam" id="TIGR00551"/>
    </source>
</evidence>
<dbReference type="Pfam" id="PF02910">
    <property type="entry name" value="Succ_DH_flav_C"/>
    <property type="match status" value="1"/>
</dbReference>
<dbReference type="NCBIfam" id="TIGR00551">
    <property type="entry name" value="nadB"/>
    <property type="match status" value="1"/>
</dbReference>
<keyword evidence="8 12" id="KW-0274">FAD</keyword>
<keyword evidence="9 12" id="KW-0560">Oxidoreductase</keyword>
<evidence type="ECO:0000256" key="8">
    <source>
        <dbReference type="ARBA" id="ARBA00022827"/>
    </source>
</evidence>
<comment type="pathway">
    <text evidence="2 12">Cofactor biosynthesis; NAD(+) biosynthesis; iminoaspartate from L-aspartate (oxidase route): step 1/1.</text>
</comment>
<dbReference type="SUPFAM" id="SSF56425">
    <property type="entry name" value="Succinate dehydrogenase/fumarate reductase flavoprotein, catalytic domain"/>
    <property type="match status" value="1"/>
</dbReference>
<dbReference type="Proteomes" id="UP001197974">
    <property type="component" value="Chromosome"/>
</dbReference>
<evidence type="ECO:0000313" key="16">
    <source>
        <dbReference type="Proteomes" id="UP001197974"/>
    </source>
</evidence>
<dbReference type="Gene3D" id="1.20.58.100">
    <property type="entry name" value="Fumarate reductase/succinate dehydrogenase flavoprotein-like, C-terminal domain"/>
    <property type="match status" value="1"/>
</dbReference>
<gene>
    <name evidence="15" type="primary">nadB</name>
    <name evidence="15" type="ORF">LC087_08240</name>
</gene>
<accession>A0ABY9K2E1</accession>
<dbReference type="InterPro" id="IPR005288">
    <property type="entry name" value="NadB"/>
</dbReference>
<evidence type="ECO:0000313" key="15">
    <source>
        <dbReference type="EMBL" id="WLR44071.1"/>
    </source>
</evidence>
<dbReference type="PRINTS" id="PR00368">
    <property type="entry name" value="FADPNR"/>
</dbReference>
<comment type="subcellular location">
    <subcellularLocation>
        <location evidence="12">Cytoplasm</location>
    </subcellularLocation>
</comment>
<dbReference type="Gene3D" id="3.50.50.60">
    <property type="entry name" value="FAD/NAD(P)-binding domain"/>
    <property type="match status" value="1"/>
</dbReference>
<proteinExistence type="inferred from homology"/>
<feature type="domain" description="Fumarate reductase/succinate dehydrogenase flavoprotein-like C-terminal" evidence="14">
    <location>
        <begin position="415"/>
        <end position="511"/>
    </location>
</feature>
<evidence type="ECO:0000256" key="4">
    <source>
        <dbReference type="ARBA" id="ARBA00012173"/>
    </source>
</evidence>
<dbReference type="Gene3D" id="3.90.700.10">
    <property type="entry name" value="Succinate dehydrogenase/fumarate reductase flavoprotein, catalytic domain"/>
    <property type="match status" value="1"/>
</dbReference>
<evidence type="ECO:0000256" key="10">
    <source>
        <dbReference type="ARBA" id="ARBA00048305"/>
    </source>
</evidence>
<dbReference type="InterPro" id="IPR036188">
    <property type="entry name" value="FAD/NAD-bd_sf"/>
</dbReference>
<feature type="domain" description="FAD-dependent oxidoreductase 2 FAD-binding" evidence="13">
    <location>
        <begin position="5"/>
        <end position="370"/>
    </location>
</feature>
<keyword evidence="7 12" id="KW-0662">Pyridine nucleotide biosynthesis</keyword>
<name>A0ABY9K2E1_9BACI</name>
<dbReference type="RefSeq" id="WP_226542127.1">
    <property type="nucleotide sequence ID" value="NZ_CP129013.1"/>
</dbReference>
<comment type="similarity">
    <text evidence="3 12">Belongs to the FAD-dependent oxidoreductase 2 family. NadB subfamily.</text>
</comment>
<sequence length="521" mass="57361">MARHDVIIIGSGIAALSLAAQICEKMNVLVFTKSSREESNSILAQGGVAAVITEDDDLSLHVNDTIEAGVNHNSEEAVQFLVDKGSKVVKKLIQEGFPFDKDLNGNILLGREGAHQKNRIVHAGGDQTGKALTSYYLNRVKGMVELKEEHMVIDLIVTQGHCVGVKAVDQKGERNEYFAEHIVLATGGCGALYSYTSNQQVMTGDGLAIAYQAGARLSDLEFLQFHPTMLYVDGYCKGLISEAVRGEGAYLVNEDHQRIMQGLHKLEDLAPRDVVARAIFQERKLGKDVYLNVSPIKKFEKKFPTIYSMCQRNGIAIEDGLIPVAPGMHFLMGGVETDLKGRTSIPGLYAIGEVANTGVHGANRLASNSLLEGLVFGESLGQCLLQEPKGKRDHLIPSNTVKPIVVHKIKLPTKNEIQQVMSLYVGIERDEKGLKKAKSCFETYINQSSFWDINVNEFTIEELEIRNMLIVSYLITKSALQRKESRGGHFRLDFPSKDNVNWGKVKVVHSNETIKSKVGVG</sequence>
<evidence type="ECO:0000259" key="14">
    <source>
        <dbReference type="Pfam" id="PF02910"/>
    </source>
</evidence>
<keyword evidence="16" id="KW-1185">Reference proteome</keyword>
<comment type="cofactor">
    <cofactor evidence="1 12">
        <name>FAD</name>
        <dbReference type="ChEBI" id="CHEBI:57692"/>
    </cofactor>
</comment>
<dbReference type="EC" id="1.4.3.16" evidence="4 11"/>
<dbReference type="GO" id="GO:0008734">
    <property type="term" value="F:L-aspartate oxidase activity"/>
    <property type="evidence" value="ECO:0007669"/>
    <property type="project" value="UniProtKB-EC"/>
</dbReference>
<dbReference type="NCBIfam" id="NF005978">
    <property type="entry name" value="PRK08071.1"/>
    <property type="match status" value="1"/>
</dbReference>
<dbReference type="InterPro" id="IPR015939">
    <property type="entry name" value="Fum_Rdtase/Succ_DH_flav-like_C"/>
</dbReference>
<dbReference type="InterPro" id="IPR003953">
    <property type="entry name" value="FAD-dep_OxRdtase_2_FAD-bd"/>
</dbReference>
<protein>
    <recommendedName>
        <fullName evidence="5 11">L-aspartate oxidase</fullName>
        <ecNumber evidence="4 11">1.4.3.16</ecNumber>
    </recommendedName>
</protein>
<evidence type="ECO:0000256" key="2">
    <source>
        <dbReference type="ARBA" id="ARBA00004950"/>
    </source>
</evidence>
<dbReference type="SUPFAM" id="SSF51905">
    <property type="entry name" value="FAD/NAD(P)-binding domain"/>
    <property type="match status" value="1"/>
</dbReference>
<dbReference type="PANTHER" id="PTHR42716">
    <property type="entry name" value="L-ASPARTATE OXIDASE"/>
    <property type="match status" value="1"/>
</dbReference>
<evidence type="ECO:0000256" key="5">
    <source>
        <dbReference type="ARBA" id="ARBA00021901"/>
    </source>
</evidence>
<dbReference type="SUPFAM" id="SSF46977">
    <property type="entry name" value="Succinate dehydrogenase/fumarate reductase flavoprotein C-terminal domain"/>
    <property type="match status" value="1"/>
</dbReference>
<evidence type="ECO:0000256" key="9">
    <source>
        <dbReference type="ARBA" id="ARBA00023002"/>
    </source>
</evidence>
<comment type="function">
    <text evidence="12">Catalyzes the oxidation of L-aspartate to iminoaspartate.</text>
</comment>
<dbReference type="InterPro" id="IPR037099">
    <property type="entry name" value="Fum_R/Succ_DH_flav-like_C_sf"/>
</dbReference>
<reference evidence="15 16" key="1">
    <citation type="submission" date="2023-06" db="EMBL/GenBank/DDBJ databases">
        <title>Five Gram-positive bacteria isolated from mangrove sediments in Shenzhen, Guangdong, China.</title>
        <authorList>
            <person name="Yu S."/>
            <person name="Zheng W."/>
            <person name="Huang Y."/>
        </authorList>
    </citation>
    <scope>NUCLEOTIDE SEQUENCE [LARGE SCALE GENOMIC DNA]</scope>
    <source>
        <strain evidence="15 16">SaN35-3</strain>
    </source>
</reference>
<dbReference type="EMBL" id="CP129013">
    <property type="protein sequence ID" value="WLR44071.1"/>
    <property type="molecule type" value="Genomic_DNA"/>
</dbReference>
<keyword evidence="6 12" id="KW-0285">Flavoprotein</keyword>
<organism evidence="15 16">
    <name type="scientific">Bacillus carboniphilus</name>
    <dbReference type="NCBI Taxonomy" id="86663"/>
    <lineage>
        <taxon>Bacteria</taxon>
        <taxon>Bacillati</taxon>
        <taxon>Bacillota</taxon>
        <taxon>Bacilli</taxon>
        <taxon>Bacillales</taxon>
        <taxon>Bacillaceae</taxon>
        <taxon>Bacillus</taxon>
    </lineage>
</organism>
<dbReference type="PANTHER" id="PTHR42716:SF2">
    <property type="entry name" value="L-ASPARTATE OXIDASE, CHLOROPLASTIC"/>
    <property type="match status" value="1"/>
</dbReference>
<evidence type="ECO:0000256" key="7">
    <source>
        <dbReference type="ARBA" id="ARBA00022642"/>
    </source>
</evidence>